<dbReference type="PANTHER" id="PTHR31460:SF3">
    <property type="entry name" value="MESOCENTIN"/>
    <property type="match status" value="1"/>
</dbReference>
<evidence type="ECO:0000313" key="2">
    <source>
        <dbReference type="EMBL" id="MFD0988445.1"/>
    </source>
</evidence>
<sequence length="312" mass="33393">MKALETARLFASLTISIAALPGLALADTSKITLPEEHPFPESITSTEDGTLYVSSISDGGVLRVTPGGEPEIWIEPGAFETRSTLGVLADEERGLLWVCSNDISALGVQGPSDVKGGFLKGFDLKTGEGKVSYRMPNEKSVCNDIAVAEDGSTYITNVAADEILKLAPEAEELEVWFTDPDVKGGLDGLAFGPDGNLYANTYTGGELFRFDVEDGEAKGFEKLETGPLTKPDGIRPIEGGFVMVQGGGDLNRITVDDGAVEIETIDTFAEPTALTVVGDTIWVAEGQLAYLFDEKKKEQPRPEFNLRSVPLQ</sequence>
<organism evidence="2 3">
    <name type="scientific">Methyloligella solikamskensis</name>
    <dbReference type="NCBI Taxonomy" id="1177756"/>
    <lineage>
        <taxon>Bacteria</taxon>
        <taxon>Pseudomonadati</taxon>
        <taxon>Pseudomonadota</taxon>
        <taxon>Alphaproteobacteria</taxon>
        <taxon>Hyphomicrobiales</taxon>
        <taxon>Hyphomicrobiaceae</taxon>
        <taxon>Methyloligella</taxon>
    </lineage>
</organism>
<dbReference type="InterPro" id="IPR053224">
    <property type="entry name" value="Sensory_adhesion_molecule"/>
</dbReference>
<reference evidence="3" key="1">
    <citation type="journal article" date="2019" name="Int. J. Syst. Evol. Microbiol.">
        <title>The Global Catalogue of Microorganisms (GCM) 10K type strain sequencing project: providing services to taxonomists for standard genome sequencing and annotation.</title>
        <authorList>
            <consortium name="The Broad Institute Genomics Platform"/>
            <consortium name="The Broad Institute Genome Sequencing Center for Infectious Disease"/>
            <person name="Wu L."/>
            <person name="Ma J."/>
        </authorList>
    </citation>
    <scope>NUCLEOTIDE SEQUENCE [LARGE SCALE GENOMIC DNA]</scope>
    <source>
        <strain evidence="3">CCUG 61697</strain>
    </source>
</reference>
<gene>
    <name evidence="2" type="ORF">ACFQ2F_15200</name>
</gene>
<keyword evidence="3" id="KW-1185">Reference proteome</keyword>
<name>A0ABW3JF42_9HYPH</name>
<evidence type="ECO:0000313" key="3">
    <source>
        <dbReference type="Proteomes" id="UP001597102"/>
    </source>
</evidence>
<protein>
    <recommendedName>
        <fullName evidence="4">Virginiamycin B lyase</fullName>
    </recommendedName>
</protein>
<comment type="caution">
    <text evidence="2">The sequence shown here is derived from an EMBL/GenBank/DDBJ whole genome shotgun (WGS) entry which is preliminary data.</text>
</comment>
<keyword evidence="1" id="KW-0732">Signal</keyword>
<dbReference type="RefSeq" id="WP_379091524.1">
    <property type="nucleotide sequence ID" value="NZ_JBHTJO010000002.1"/>
</dbReference>
<dbReference type="Pfam" id="PF20067">
    <property type="entry name" value="SSL_N"/>
    <property type="match status" value="1"/>
</dbReference>
<feature type="signal peptide" evidence="1">
    <location>
        <begin position="1"/>
        <end position="26"/>
    </location>
</feature>
<dbReference type="Proteomes" id="UP001597102">
    <property type="component" value="Unassembled WGS sequence"/>
</dbReference>
<proteinExistence type="predicted"/>
<evidence type="ECO:0008006" key="4">
    <source>
        <dbReference type="Google" id="ProtNLM"/>
    </source>
</evidence>
<dbReference type="PANTHER" id="PTHR31460">
    <property type="match status" value="1"/>
</dbReference>
<dbReference type="EMBL" id="JBHTJO010000002">
    <property type="protein sequence ID" value="MFD0988445.1"/>
    <property type="molecule type" value="Genomic_DNA"/>
</dbReference>
<dbReference type="InterPro" id="IPR015943">
    <property type="entry name" value="WD40/YVTN_repeat-like_dom_sf"/>
</dbReference>
<feature type="chain" id="PRO_5047030018" description="Virginiamycin B lyase" evidence="1">
    <location>
        <begin position="27"/>
        <end position="312"/>
    </location>
</feature>
<dbReference type="Gene3D" id="2.130.10.10">
    <property type="entry name" value="YVTN repeat-like/Quinoprotein amine dehydrogenase"/>
    <property type="match status" value="1"/>
</dbReference>
<accession>A0ABW3JF42</accession>
<evidence type="ECO:0000256" key="1">
    <source>
        <dbReference type="SAM" id="SignalP"/>
    </source>
</evidence>
<dbReference type="SUPFAM" id="SSF63829">
    <property type="entry name" value="Calcium-dependent phosphotriesterase"/>
    <property type="match status" value="1"/>
</dbReference>